<comment type="caution">
    <text evidence="2">The sequence shown here is derived from an EMBL/GenBank/DDBJ whole genome shotgun (WGS) entry which is preliminary data.</text>
</comment>
<dbReference type="OMA" id="RNIMITQ"/>
<dbReference type="RefSeq" id="XP_020429017.1">
    <property type="nucleotide sequence ID" value="XM_020580430.1"/>
</dbReference>
<dbReference type="InterPro" id="IPR005639">
    <property type="entry name" value="Pest_crys_dom_I"/>
</dbReference>
<evidence type="ECO:0000313" key="2">
    <source>
        <dbReference type="EMBL" id="EFA76885.1"/>
    </source>
</evidence>
<sequence>MTSTFTTLSQWNKLQQDKIKPMIFDGNPFMTSPGVDELTVYKTGIVTALTMVPYGPVVSGIADVFLTYLIETFNEDKSIIRYQTLCNDLIQNSLYQYDDNQTKAIFKACSLAFKDYRQHWKELQADPKNEALKEVMRVSFQNLENEIATKYIYQCRKGGFEVNELVLFSMFATDHLIILRDCIYSGNKEWGMHPDSVKIYSDKFNKLIVDYAEYCVTTYNQGITTISKRPEANMKMRWNRLNRWRNYNIICVFDFVNLWFAMDPKVNEQGVCHTPVRYLFSDIMGTPYNSVDDNHQMTPAKINEKIAANNYHLYQNELKKVEYSIEDRRFRSFQPFFHSENSADGFRPGILVSGTRDPKLNPIVAVNLPITNDYSVATIKNGYFMMNCKLTAPPNANAARDVNAFPWTEFNTFCTTRMVECELRWRTPGTWSDPEAVGQPFENVKLSFEGHKIGNIFSLSVNSYSDFTNKLRFMGGACDCFIFAFLPEQVFHQNIIPKVGNTLLDAQKYTTTDTAKLAYDYFYPGVHAMRVPAEGMIQIKLIPEDETQTVYQVKIRCDVKKQTSLKVQNKTTNTAEQEFYIPRAVNKTLATSTLPATDVFKIDIGKTGSLIQFTATTDEIYIQSILLIPVVTTTAKSEEQKKSNFSTL</sequence>
<keyword evidence="3" id="KW-1185">Reference proteome</keyword>
<dbReference type="EMBL" id="ADBJ01000044">
    <property type="protein sequence ID" value="EFA76885.1"/>
    <property type="molecule type" value="Genomic_DNA"/>
</dbReference>
<dbReference type="GO" id="GO:0001907">
    <property type="term" value="P:symbiont-mediated killing of host cell"/>
    <property type="evidence" value="ECO:0007669"/>
    <property type="project" value="InterPro"/>
</dbReference>
<dbReference type="Gene3D" id="1.20.190.10">
    <property type="entry name" value="Pesticidal crystal protein, N-terminal domain"/>
    <property type="match status" value="1"/>
</dbReference>
<dbReference type="Pfam" id="PF03945">
    <property type="entry name" value="Endotoxin_N"/>
    <property type="match status" value="1"/>
</dbReference>
<proteinExistence type="predicted"/>
<dbReference type="Proteomes" id="UP000001396">
    <property type="component" value="Unassembled WGS sequence"/>
</dbReference>
<gene>
    <name evidence="2" type="ORF">PPL_09637</name>
</gene>
<name>D3BNW6_HETP5</name>
<dbReference type="InParanoid" id="D3BNW6"/>
<accession>D3BNW6</accession>
<dbReference type="PANTHER" id="PTHR37003">
    <property type="entry name" value="ENDOTOXIN_N DOMAIN-CONTAINING PROTEIN-RELATED"/>
    <property type="match status" value="1"/>
</dbReference>
<feature type="domain" description="Pesticidal crystal protein" evidence="1">
    <location>
        <begin position="45"/>
        <end position="263"/>
    </location>
</feature>
<evidence type="ECO:0000259" key="1">
    <source>
        <dbReference type="Pfam" id="PF03945"/>
    </source>
</evidence>
<organism evidence="2 3">
    <name type="scientific">Heterostelium pallidum (strain ATCC 26659 / Pp 5 / PN500)</name>
    <name type="common">Cellular slime mold</name>
    <name type="synonym">Polysphondylium pallidum</name>
    <dbReference type="NCBI Taxonomy" id="670386"/>
    <lineage>
        <taxon>Eukaryota</taxon>
        <taxon>Amoebozoa</taxon>
        <taxon>Evosea</taxon>
        <taxon>Eumycetozoa</taxon>
        <taxon>Dictyostelia</taxon>
        <taxon>Acytosteliales</taxon>
        <taxon>Acytosteliaceae</taxon>
        <taxon>Heterostelium</taxon>
    </lineage>
</organism>
<dbReference type="GO" id="GO:0090729">
    <property type="term" value="F:toxin activity"/>
    <property type="evidence" value="ECO:0007669"/>
    <property type="project" value="InterPro"/>
</dbReference>
<dbReference type="InterPro" id="IPR038979">
    <property type="entry name" value="Pest_crys"/>
</dbReference>
<protein>
    <recommendedName>
        <fullName evidence="1">Pesticidal crystal protein domain-containing protein</fullName>
    </recommendedName>
</protein>
<dbReference type="InterPro" id="IPR036716">
    <property type="entry name" value="Pest_crys_N_sf"/>
</dbReference>
<dbReference type="SUPFAM" id="SSF56849">
    <property type="entry name" value="delta-Endotoxin (insectocide), N-terminal domain"/>
    <property type="match status" value="1"/>
</dbReference>
<evidence type="ECO:0000313" key="3">
    <source>
        <dbReference type="Proteomes" id="UP000001396"/>
    </source>
</evidence>
<reference evidence="2 3" key="1">
    <citation type="journal article" date="2011" name="Genome Res.">
        <title>Phylogeny-wide analysis of social amoeba genomes highlights ancient origins for complex intercellular communication.</title>
        <authorList>
            <person name="Heidel A.J."/>
            <person name="Lawal H.M."/>
            <person name="Felder M."/>
            <person name="Schilde C."/>
            <person name="Helps N.R."/>
            <person name="Tunggal B."/>
            <person name="Rivero F."/>
            <person name="John U."/>
            <person name="Schleicher M."/>
            <person name="Eichinger L."/>
            <person name="Platzer M."/>
            <person name="Noegel A.A."/>
            <person name="Schaap P."/>
            <person name="Gloeckner G."/>
        </authorList>
    </citation>
    <scope>NUCLEOTIDE SEQUENCE [LARGE SCALE GENOMIC DNA]</scope>
    <source>
        <strain evidence="3">ATCC 26659 / Pp 5 / PN500</strain>
    </source>
</reference>
<dbReference type="GeneID" id="31365112"/>
<dbReference type="PANTHER" id="PTHR37003:SF2">
    <property type="entry name" value="PESTICIDAL CRYSTAL PROTEIN N-TERMINAL DOMAIN-CONTAINING PROTEIN"/>
    <property type="match status" value="1"/>
</dbReference>
<dbReference type="AlphaFoldDB" id="D3BNW6"/>